<keyword evidence="3" id="KW-1185">Reference proteome</keyword>
<dbReference type="Gene3D" id="1.20.1290.10">
    <property type="entry name" value="AhpD-like"/>
    <property type="match status" value="1"/>
</dbReference>
<sequence length="181" mass="19115">MTRLKALELKDATGKSKELFETIQGKLGMVPNMMKTMGNSSAVLEGYLNFSDALGKGSLGSETAELIALAVAQANACDYCLSAHSFIGEKLVNIDGESLKQARDGKNGDPKIEAALTFARTLVNKSGKVSENDVEAIKNAGYSDGAVGEIVAHVALNVLTNYFNNTAITEIDFPVVKAALV</sequence>
<dbReference type="AlphaFoldDB" id="A0A316L1M0"/>
<dbReference type="InterPro" id="IPR003779">
    <property type="entry name" value="CMD-like"/>
</dbReference>
<evidence type="ECO:0000313" key="3">
    <source>
        <dbReference type="Proteomes" id="UP000245762"/>
    </source>
</evidence>
<dbReference type="InterPro" id="IPR029032">
    <property type="entry name" value="AhpD-like"/>
</dbReference>
<comment type="caution">
    <text evidence="2">The sequence shown here is derived from an EMBL/GenBank/DDBJ whole genome shotgun (WGS) entry which is preliminary data.</text>
</comment>
<feature type="domain" description="Carboxymuconolactone decarboxylase-like" evidence="1">
    <location>
        <begin position="43"/>
        <end position="84"/>
    </location>
</feature>
<dbReference type="Proteomes" id="UP000245762">
    <property type="component" value="Unassembled WGS sequence"/>
</dbReference>
<dbReference type="SUPFAM" id="SSF69118">
    <property type="entry name" value="AhpD-like"/>
    <property type="match status" value="1"/>
</dbReference>
<dbReference type="NCBIfam" id="TIGR00778">
    <property type="entry name" value="ahpD_dom"/>
    <property type="match status" value="1"/>
</dbReference>
<dbReference type="Pfam" id="PF02627">
    <property type="entry name" value="CMD"/>
    <property type="match status" value="1"/>
</dbReference>
<dbReference type="OrthoDB" id="9808310at2"/>
<name>A0A316L1M0_9FLAO</name>
<accession>A0A316L1M0</accession>
<dbReference type="InterPro" id="IPR004675">
    <property type="entry name" value="AhpD_core"/>
</dbReference>
<dbReference type="RefSeq" id="WP_109663169.1">
    <property type="nucleotide sequence ID" value="NZ_QGEG01000002.1"/>
</dbReference>
<evidence type="ECO:0000259" key="1">
    <source>
        <dbReference type="Pfam" id="PF02627"/>
    </source>
</evidence>
<reference evidence="2 3" key="1">
    <citation type="submission" date="2018-05" db="EMBL/GenBank/DDBJ databases">
        <title>Complete genome sequence of Flagellimonas aquimarina ECD12 isolated from seaweed Ecklonia cava.</title>
        <authorList>
            <person name="Choi S."/>
            <person name="Seong C."/>
        </authorList>
    </citation>
    <scope>NUCLEOTIDE SEQUENCE [LARGE SCALE GENOMIC DNA]</scope>
    <source>
        <strain evidence="2 3">ECD12</strain>
    </source>
</reference>
<gene>
    <name evidence="2" type="ORF">DKG77_11655</name>
</gene>
<dbReference type="GO" id="GO:0051920">
    <property type="term" value="F:peroxiredoxin activity"/>
    <property type="evidence" value="ECO:0007669"/>
    <property type="project" value="InterPro"/>
</dbReference>
<keyword evidence="2" id="KW-0575">Peroxidase</keyword>
<dbReference type="PANTHER" id="PTHR35446">
    <property type="entry name" value="SI:CH211-175M2.5"/>
    <property type="match status" value="1"/>
</dbReference>
<keyword evidence="2" id="KW-0560">Oxidoreductase</keyword>
<organism evidence="2 3">
    <name type="scientific">Flagellimonas aquimarina</name>
    <dbReference type="NCBI Taxonomy" id="2201895"/>
    <lineage>
        <taxon>Bacteria</taxon>
        <taxon>Pseudomonadati</taxon>
        <taxon>Bacteroidota</taxon>
        <taxon>Flavobacteriia</taxon>
        <taxon>Flavobacteriales</taxon>
        <taxon>Flavobacteriaceae</taxon>
        <taxon>Flagellimonas</taxon>
    </lineage>
</organism>
<dbReference type="EMBL" id="QGEG01000002">
    <property type="protein sequence ID" value="PWL38885.1"/>
    <property type="molecule type" value="Genomic_DNA"/>
</dbReference>
<proteinExistence type="predicted"/>
<evidence type="ECO:0000313" key="2">
    <source>
        <dbReference type="EMBL" id="PWL38885.1"/>
    </source>
</evidence>
<dbReference type="PANTHER" id="PTHR35446:SF3">
    <property type="entry name" value="CMD DOMAIN-CONTAINING PROTEIN"/>
    <property type="match status" value="1"/>
</dbReference>
<protein>
    <submittedName>
        <fullName evidence="2">Peroxidase</fullName>
    </submittedName>
</protein>